<feature type="transmembrane region" description="Helical" evidence="10">
    <location>
        <begin position="183"/>
        <end position="202"/>
    </location>
</feature>
<keyword evidence="15" id="KW-1185">Reference proteome</keyword>
<feature type="transmembrane region" description="Helical" evidence="10">
    <location>
        <begin position="315"/>
        <end position="334"/>
    </location>
</feature>
<dbReference type="Gene3D" id="1.10.3370.10">
    <property type="entry name" value="SecY subunit domain"/>
    <property type="match status" value="1"/>
</dbReference>
<dbReference type="NCBIfam" id="TIGR00967">
    <property type="entry name" value="3a0501s007"/>
    <property type="match status" value="1"/>
</dbReference>
<dbReference type="PROSITE" id="PS00755">
    <property type="entry name" value="SECY_1"/>
    <property type="match status" value="1"/>
</dbReference>
<dbReference type="PATRIC" id="fig|1050174.4.peg.430"/>
<dbReference type="OrthoDB" id="9809248at2"/>
<sequence>MSALISAFKDVDLRKKILFTIAMIILYRIGAQIPSPGVDYAAIAGRLRQLTDGTNNVYSLINLFSGGALLQLSIFAIGIMPYITASIIVQLLTVVIPHFEELKKEGQSGQTKMTQYTRYLTVALALLQSSGIVALADRQQLLGQGIEVLKADRNIFDLIVLVITMTAGAVLVMWIGELMTDRGIGNGMSLLIFAGIATRLPADGVRIFQSSGGMVFALVMVAVVILVIGVVFIEQGQRRIPVQYAKRMVGRRQYGGTSTYLPLKVNQAGVIPVIFASSLMYVPVLITQIINSGSATVPDNWWQRNVIHYLQTPSTWQYIVAYFVLIIFFSYFYVSVQYDPNEQADNMKKYGGFIPGIRPGRPTAEYLGYVMNRLLFVGALYLGIIAVLPNIMMDMGVNSGAANATPFGGTAILILVSVALTTVKQIESQLLQSNYEGFLK</sequence>
<protein>
    <recommendedName>
        <fullName evidence="9 10">Protein translocase subunit SecY</fullName>
    </recommendedName>
</protein>
<dbReference type="PANTHER" id="PTHR10906">
    <property type="entry name" value="SECY/SEC61-ALPHA FAMILY MEMBER"/>
    <property type="match status" value="1"/>
</dbReference>
<dbReference type="InterPro" id="IPR002208">
    <property type="entry name" value="SecY/SEC61-alpha"/>
</dbReference>
<keyword evidence="5 10" id="KW-0653">Protein transport</keyword>
<feature type="transmembrane region" description="Helical" evidence="10">
    <location>
        <begin position="214"/>
        <end position="233"/>
    </location>
</feature>
<dbReference type="GO" id="GO:0043952">
    <property type="term" value="P:protein transport by the Sec complex"/>
    <property type="evidence" value="ECO:0007669"/>
    <property type="project" value="UniProtKB-UniRule"/>
</dbReference>
<dbReference type="GO" id="GO:0006605">
    <property type="term" value="P:protein targeting"/>
    <property type="evidence" value="ECO:0007669"/>
    <property type="project" value="UniProtKB-UniRule"/>
</dbReference>
<organism evidence="14 15">
    <name type="scientific">Corynebacterium epidermidicanis</name>
    <dbReference type="NCBI Taxonomy" id="1050174"/>
    <lineage>
        <taxon>Bacteria</taxon>
        <taxon>Bacillati</taxon>
        <taxon>Actinomycetota</taxon>
        <taxon>Actinomycetes</taxon>
        <taxon>Mycobacteriales</taxon>
        <taxon>Corynebacteriaceae</taxon>
        <taxon>Corynebacterium</taxon>
    </lineage>
</organism>
<dbReference type="HAMAP" id="MF_01465">
    <property type="entry name" value="SecY"/>
    <property type="match status" value="1"/>
</dbReference>
<keyword evidence="8 10" id="KW-0472">Membrane</keyword>
<dbReference type="FunFam" id="1.10.3370.10:FF:000001">
    <property type="entry name" value="Preprotein translocase subunit SecY"/>
    <property type="match status" value="1"/>
</dbReference>
<keyword evidence="7 10" id="KW-0811">Translocation</keyword>
<dbReference type="InterPro" id="IPR030659">
    <property type="entry name" value="SecY_CS"/>
</dbReference>
<dbReference type="STRING" id="1050174.CEPID_02130"/>
<name>A0A0G3GTY7_9CORY</name>
<evidence type="ECO:0000256" key="10">
    <source>
        <dbReference type="HAMAP-Rule" id="MF_01465"/>
    </source>
</evidence>
<comment type="similarity">
    <text evidence="2 10 13">Belongs to the SecY/SEC61-alpha family.</text>
</comment>
<comment type="subunit">
    <text evidence="10">Component of the Sec protein translocase complex. Heterotrimer consisting of SecY, SecE and SecG subunits. The heterotrimers can form oligomers, although 1 heterotrimer is thought to be able to translocate proteins. Interacts with the ribosome. Interacts with SecDF, and other proteins may be involved. Interacts with SecA.</text>
</comment>
<keyword evidence="10" id="KW-1003">Cell membrane</keyword>
<comment type="function">
    <text evidence="10 11">The central subunit of the protein translocation channel SecYEG. Consists of two halves formed by TMs 1-5 and 6-10. These two domains form a lateral gate at the front which open onto the bilayer between TMs 2 and 7, and are clamped together by SecE at the back. The channel is closed by both a pore ring composed of hydrophobic SecY resides and a short helix (helix 2A) on the extracellular side of the membrane which forms a plug. The plug probably moves laterally to allow the channel to open. The ring and the pore may move independently.</text>
</comment>
<dbReference type="GO" id="GO:0005886">
    <property type="term" value="C:plasma membrane"/>
    <property type="evidence" value="ECO:0007669"/>
    <property type="project" value="UniProtKB-SubCell"/>
</dbReference>
<dbReference type="InterPro" id="IPR023201">
    <property type="entry name" value="SecY_dom_sf"/>
</dbReference>
<evidence type="ECO:0000256" key="9">
    <source>
        <dbReference type="ARBA" id="ARBA00039733"/>
    </source>
</evidence>
<dbReference type="PIRSF" id="PIRSF004557">
    <property type="entry name" value="SecY"/>
    <property type="match status" value="1"/>
</dbReference>
<evidence type="ECO:0000313" key="15">
    <source>
        <dbReference type="Proteomes" id="UP000035368"/>
    </source>
</evidence>
<evidence type="ECO:0000256" key="7">
    <source>
        <dbReference type="ARBA" id="ARBA00023010"/>
    </source>
</evidence>
<dbReference type="KEGG" id="cei:CEPID_02130"/>
<dbReference type="GO" id="GO:0065002">
    <property type="term" value="P:intracellular protein transmembrane transport"/>
    <property type="evidence" value="ECO:0007669"/>
    <property type="project" value="UniProtKB-UniRule"/>
</dbReference>
<evidence type="ECO:0000256" key="4">
    <source>
        <dbReference type="ARBA" id="ARBA00022692"/>
    </source>
</evidence>
<feature type="transmembrane region" description="Helical" evidence="10">
    <location>
        <begin position="404"/>
        <end position="423"/>
    </location>
</feature>
<dbReference type="AlphaFoldDB" id="A0A0G3GTY7"/>
<evidence type="ECO:0000256" key="3">
    <source>
        <dbReference type="ARBA" id="ARBA00022448"/>
    </source>
</evidence>
<evidence type="ECO:0000256" key="8">
    <source>
        <dbReference type="ARBA" id="ARBA00023136"/>
    </source>
</evidence>
<evidence type="ECO:0000256" key="1">
    <source>
        <dbReference type="ARBA" id="ARBA00004141"/>
    </source>
</evidence>
<evidence type="ECO:0000256" key="5">
    <source>
        <dbReference type="ARBA" id="ARBA00022927"/>
    </source>
</evidence>
<dbReference type="InterPro" id="IPR026593">
    <property type="entry name" value="SecY"/>
</dbReference>
<feature type="transmembrane region" description="Helical" evidence="10">
    <location>
        <begin position="374"/>
        <end position="392"/>
    </location>
</feature>
<keyword evidence="6 10" id="KW-1133">Transmembrane helix</keyword>
<dbReference type="Pfam" id="PF00344">
    <property type="entry name" value="SecY"/>
    <property type="match status" value="1"/>
</dbReference>
<comment type="subcellular location">
    <subcellularLocation>
        <location evidence="10">Cell membrane</location>
        <topology evidence="10">Multi-pass membrane protein</topology>
    </subcellularLocation>
    <subcellularLocation>
        <location evidence="1 12">Membrane</location>
        <topology evidence="1 12">Multi-pass membrane protein</topology>
    </subcellularLocation>
</comment>
<dbReference type="EMBL" id="CP011541">
    <property type="protein sequence ID" value="AKK02307.1"/>
    <property type="molecule type" value="Genomic_DNA"/>
</dbReference>
<proteinExistence type="inferred from homology"/>
<keyword evidence="4 10" id="KW-0812">Transmembrane</keyword>
<evidence type="ECO:0000256" key="2">
    <source>
        <dbReference type="ARBA" id="ARBA00005751"/>
    </source>
</evidence>
<feature type="transmembrane region" description="Helical" evidence="10">
    <location>
        <begin position="68"/>
        <end position="95"/>
    </location>
</feature>
<comment type="caution">
    <text evidence="10">Lacks conserved residue(s) required for the propagation of feature annotation.</text>
</comment>
<feature type="transmembrane region" description="Helical" evidence="10">
    <location>
        <begin position="116"/>
        <end position="135"/>
    </location>
</feature>
<reference evidence="14 15" key="1">
    <citation type="submission" date="2015-05" db="EMBL/GenBank/DDBJ databases">
        <title>Complete genome sequence of Corynebacterium epidermidicanis DSM 45586, isolated from the skin of a dog suffering from pruritus.</title>
        <authorList>
            <person name="Ruckert C."/>
            <person name="Albersmeier A."/>
            <person name="Winkler A."/>
            <person name="Tauch A."/>
        </authorList>
    </citation>
    <scope>NUCLEOTIDE SEQUENCE [LARGE SCALE GENOMIC DNA]</scope>
    <source>
        <strain evidence="14 15">DSM 45586</strain>
    </source>
</reference>
<evidence type="ECO:0000256" key="6">
    <source>
        <dbReference type="ARBA" id="ARBA00022989"/>
    </source>
</evidence>
<keyword evidence="3 10" id="KW-0813">Transport</keyword>
<evidence type="ECO:0000256" key="12">
    <source>
        <dbReference type="RuleBase" id="RU003484"/>
    </source>
</evidence>
<feature type="transmembrane region" description="Helical" evidence="10">
    <location>
        <begin position="270"/>
        <end position="290"/>
    </location>
</feature>
<feature type="transmembrane region" description="Helical" evidence="10">
    <location>
        <begin position="155"/>
        <end position="176"/>
    </location>
</feature>
<evidence type="ECO:0000256" key="13">
    <source>
        <dbReference type="RuleBase" id="RU004349"/>
    </source>
</evidence>
<dbReference type="PRINTS" id="PR00303">
    <property type="entry name" value="SECYTRNLCASE"/>
</dbReference>
<dbReference type="Proteomes" id="UP000035368">
    <property type="component" value="Chromosome"/>
</dbReference>
<accession>A0A0G3GTY7</accession>
<dbReference type="SUPFAM" id="SSF103491">
    <property type="entry name" value="Preprotein translocase SecY subunit"/>
    <property type="match status" value="1"/>
</dbReference>
<dbReference type="PROSITE" id="PS00756">
    <property type="entry name" value="SECY_2"/>
    <property type="match status" value="1"/>
</dbReference>
<evidence type="ECO:0000313" key="14">
    <source>
        <dbReference type="EMBL" id="AKK02307.1"/>
    </source>
</evidence>
<evidence type="ECO:0000256" key="11">
    <source>
        <dbReference type="RuleBase" id="RU000537"/>
    </source>
</evidence>
<gene>
    <name evidence="10 14" type="primary">secY</name>
    <name evidence="14" type="ORF">CEPID_02130</name>
</gene>
<dbReference type="RefSeq" id="WP_047239551.1">
    <property type="nucleotide sequence ID" value="NZ_CP011541.1"/>
</dbReference>